<dbReference type="SMART" id="SM00108">
    <property type="entry name" value="B_lectin"/>
    <property type="match status" value="1"/>
</dbReference>
<reference evidence="5" key="1">
    <citation type="journal article" date="2023" name="bioRxiv">
        <title>Improved chromosome-level genome assembly for marigold (Tagetes erecta).</title>
        <authorList>
            <person name="Jiang F."/>
            <person name="Yuan L."/>
            <person name="Wang S."/>
            <person name="Wang H."/>
            <person name="Xu D."/>
            <person name="Wang A."/>
            <person name="Fan W."/>
        </authorList>
    </citation>
    <scope>NUCLEOTIDE SEQUENCE</scope>
    <source>
        <strain evidence="5">WSJ</strain>
        <tissue evidence="5">Leaf</tissue>
    </source>
</reference>
<feature type="signal peptide" evidence="3">
    <location>
        <begin position="1"/>
        <end position="18"/>
    </location>
</feature>
<proteinExistence type="predicted"/>
<feature type="chain" id="PRO_5041964557" description="Bulb-type lectin domain-containing protein" evidence="3">
    <location>
        <begin position="19"/>
        <end position="193"/>
    </location>
</feature>
<keyword evidence="1 3" id="KW-0732">Signal</keyword>
<evidence type="ECO:0000256" key="2">
    <source>
        <dbReference type="ARBA" id="ARBA00023180"/>
    </source>
</evidence>
<evidence type="ECO:0000256" key="3">
    <source>
        <dbReference type="SAM" id="SignalP"/>
    </source>
</evidence>
<sequence>MSFLVFLCFALIISLSSGADTISANQSLTGDETIISKGGKFELGFFKAGNSSNYYIGMWYKQVSSNPPIVWVANRETPISDRFSSTLKVKDGNLVLLNESNAIVWSTNIIPNPTSLPASVALLDDGNLVLKYGSSSSSPVWQSFENPTHAFLPGVVDVSMPPIPQTVMSFIDDSEDVPLRFSIGSGDSQCASY</sequence>
<dbReference type="AlphaFoldDB" id="A0AAD8LBF4"/>
<dbReference type="InterPro" id="IPR001480">
    <property type="entry name" value="Bulb-type_lectin_dom"/>
</dbReference>
<dbReference type="PROSITE" id="PS50927">
    <property type="entry name" value="BULB_LECTIN"/>
    <property type="match status" value="1"/>
</dbReference>
<dbReference type="PANTHER" id="PTHR32444">
    <property type="entry name" value="BULB-TYPE LECTIN DOMAIN-CONTAINING PROTEIN"/>
    <property type="match status" value="1"/>
</dbReference>
<gene>
    <name evidence="5" type="ORF">QVD17_03723</name>
</gene>
<accession>A0AAD8LBF4</accession>
<dbReference type="SUPFAM" id="SSF51110">
    <property type="entry name" value="alpha-D-mannose-specific plant lectins"/>
    <property type="match status" value="1"/>
</dbReference>
<evidence type="ECO:0000259" key="4">
    <source>
        <dbReference type="PROSITE" id="PS50927"/>
    </source>
</evidence>
<dbReference type="InterPro" id="IPR036426">
    <property type="entry name" value="Bulb-type_lectin_dom_sf"/>
</dbReference>
<name>A0AAD8LBF4_TARER</name>
<feature type="domain" description="Bulb-type lectin" evidence="4">
    <location>
        <begin position="19"/>
        <end position="143"/>
    </location>
</feature>
<evidence type="ECO:0000313" key="5">
    <source>
        <dbReference type="EMBL" id="KAK1437923.1"/>
    </source>
</evidence>
<evidence type="ECO:0000256" key="1">
    <source>
        <dbReference type="ARBA" id="ARBA00022729"/>
    </source>
</evidence>
<dbReference type="Pfam" id="PF01453">
    <property type="entry name" value="B_lectin"/>
    <property type="match status" value="1"/>
</dbReference>
<organism evidence="5 6">
    <name type="scientific">Tagetes erecta</name>
    <name type="common">African marigold</name>
    <dbReference type="NCBI Taxonomy" id="13708"/>
    <lineage>
        <taxon>Eukaryota</taxon>
        <taxon>Viridiplantae</taxon>
        <taxon>Streptophyta</taxon>
        <taxon>Embryophyta</taxon>
        <taxon>Tracheophyta</taxon>
        <taxon>Spermatophyta</taxon>
        <taxon>Magnoliopsida</taxon>
        <taxon>eudicotyledons</taxon>
        <taxon>Gunneridae</taxon>
        <taxon>Pentapetalae</taxon>
        <taxon>asterids</taxon>
        <taxon>campanulids</taxon>
        <taxon>Asterales</taxon>
        <taxon>Asteraceae</taxon>
        <taxon>Asteroideae</taxon>
        <taxon>Heliantheae alliance</taxon>
        <taxon>Tageteae</taxon>
        <taxon>Tagetes</taxon>
    </lineage>
</organism>
<dbReference type="Gene3D" id="2.90.10.10">
    <property type="entry name" value="Bulb-type lectin domain"/>
    <property type="match status" value="1"/>
</dbReference>
<protein>
    <recommendedName>
        <fullName evidence="4">Bulb-type lectin domain-containing protein</fullName>
    </recommendedName>
</protein>
<dbReference type="Proteomes" id="UP001229421">
    <property type="component" value="Unassembled WGS sequence"/>
</dbReference>
<evidence type="ECO:0000313" key="6">
    <source>
        <dbReference type="Proteomes" id="UP001229421"/>
    </source>
</evidence>
<keyword evidence="6" id="KW-1185">Reference proteome</keyword>
<comment type="caution">
    <text evidence="5">The sequence shown here is derived from an EMBL/GenBank/DDBJ whole genome shotgun (WGS) entry which is preliminary data.</text>
</comment>
<dbReference type="FunFam" id="2.90.10.10:FF:000002">
    <property type="entry name" value="Serine/threonine-protein kinase"/>
    <property type="match status" value="1"/>
</dbReference>
<keyword evidence="2" id="KW-0325">Glycoprotein</keyword>
<dbReference type="EMBL" id="JAUHHV010000001">
    <property type="protein sequence ID" value="KAK1437923.1"/>
    <property type="molecule type" value="Genomic_DNA"/>
</dbReference>
<dbReference type="CDD" id="cd00028">
    <property type="entry name" value="B_lectin"/>
    <property type="match status" value="1"/>
</dbReference>
<dbReference type="PANTHER" id="PTHR32444:SF247">
    <property type="entry name" value="OS01G0958200 PROTEIN"/>
    <property type="match status" value="1"/>
</dbReference>